<keyword evidence="5" id="KW-1185">Reference proteome</keyword>
<sequence length="229" mass="24683">MVNHLPWLMAACCAIGAFTGWFGEETALRWTPHIKYRPSRRARWVTSLLSIVLFLALALRFGFTETLPGYLFLAASGTILSRIDLKTKLLPNRIVWSAFWIGAGLLTLASGTAHSWPNLARAGLGALILFSLYLFLALISPAGLGMGDVKLAAVLGMYSAYISWGTLFVTGFLGFLLGAIVALIVAVLGQGRRHTTFPFGPSMFGGAMISILGSAKIVPFLFPLLPTGY</sequence>
<accession>A0ABX0DD32</accession>
<feature type="transmembrane region" description="Helical" evidence="2">
    <location>
        <begin position="124"/>
        <end position="144"/>
    </location>
</feature>
<feature type="transmembrane region" description="Helical" evidence="2">
    <location>
        <begin position="44"/>
        <end position="63"/>
    </location>
</feature>
<evidence type="ECO:0000256" key="2">
    <source>
        <dbReference type="SAM" id="Phobius"/>
    </source>
</evidence>
<evidence type="ECO:0000313" key="5">
    <source>
        <dbReference type="Proteomes" id="UP000479226"/>
    </source>
</evidence>
<evidence type="ECO:0000256" key="1">
    <source>
        <dbReference type="ARBA" id="ARBA00005801"/>
    </source>
</evidence>
<dbReference type="RefSeq" id="WP_165183065.1">
    <property type="nucleotide sequence ID" value="NZ_JAAKZI010000031.1"/>
</dbReference>
<name>A0ABX0DD32_9MICC</name>
<feature type="transmembrane region" description="Helical" evidence="2">
    <location>
        <begin position="201"/>
        <end position="222"/>
    </location>
</feature>
<dbReference type="InterPro" id="IPR050882">
    <property type="entry name" value="Prepilin_peptidase/N-MTase"/>
</dbReference>
<dbReference type="Proteomes" id="UP000479226">
    <property type="component" value="Unassembled WGS sequence"/>
</dbReference>
<dbReference type="EMBL" id="JAAKZI010000031">
    <property type="protein sequence ID" value="NGN84836.1"/>
    <property type="molecule type" value="Genomic_DNA"/>
</dbReference>
<feature type="domain" description="Prepilin type IV endopeptidase peptidase" evidence="3">
    <location>
        <begin position="72"/>
        <end position="183"/>
    </location>
</feature>
<comment type="similarity">
    <text evidence="1">Belongs to the peptidase A24 family.</text>
</comment>
<feature type="transmembrane region" description="Helical" evidence="2">
    <location>
        <begin position="94"/>
        <end position="112"/>
    </location>
</feature>
<dbReference type="Pfam" id="PF01478">
    <property type="entry name" value="Peptidase_A24"/>
    <property type="match status" value="1"/>
</dbReference>
<comment type="caution">
    <text evidence="4">The sequence shown here is derived from an EMBL/GenBank/DDBJ whole genome shotgun (WGS) entry which is preliminary data.</text>
</comment>
<dbReference type="Gene3D" id="1.20.120.1220">
    <property type="match status" value="1"/>
</dbReference>
<gene>
    <name evidence="4" type="ORF">G6N77_15430</name>
</gene>
<reference evidence="4 5" key="1">
    <citation type="submission" date="2020-02" db="EMBL/GenBank/DDBJ databases">
        <title>Genome sequence of the type strain DSM 27180 of Arthrobacter silviterrae.</title>
        <authorList>
            <person name="Gao J."/>
            <person name="Sun J."/>
        </authorList>
    </citation>
    <scope>NUCLEOTIDE SEQUENCE [LARGE SCALE GENOMIC DNA]</scope>
    <source>
        <strain evidence="4 5">DSM 27180</strain>
    </source>
</reference>
<dbReference type="PANTHER" id="PTHR30487:SF0">
    <property type="entry name" value="PREPILIN LEADER PEPTIDASE_N-METHYLTRANSFERASE-RELATED"/>
    <property type="match status" value="1"/>
</dbReference>
<feature type="transmembrane region" description="Helical" evidence="2">
    <location>
        <begin position="164"/>
        <end position="189"/>
    </location>
</feature>
<keyword evidence="2" id="KW-0812">Transmembrane</keyword>
<keyword evidence="2" id="KW-1133">Transmembrane helix</keyword>
<organism evidence="4 5">
    <name type="scientific">Arthrobacter silviterrae</name>
    <dbReference type="NCBI Taxonomy" id="2026658"/>
    <lineage>
        <taxon>Bacteria</taxon>
        <taxon>Bacillati</taxon>
        <taxon>Actinomycetota</taxon>
        <taxon>Actinomycetes</taxon>
        <taxon>Micrococcales</taxon>
        <taxon>Micrococcaceae</taxon>
        <taxon>Arthrobacter</taxon>
    </lineage>
</organism>
<dbReference type="PANTHER" id="PTHR30487">
    <property type="entry name" value="TYPE 4 PREPILIN-LIKE PROTEINS LEADER PEPTIDE-PROCESSING ENZYME"/>
    <property type="match status" value="1"/>
</dbReference>
<dbReference type="InterPro" id="IPR000045">
    <property type="entry name" value="Prepilin_IV_endopep_pep"/>
</dbReference>
<protein>
    <submittedName>
        <fullName evidence="4">Prepilin peptidase</fullName>
    </submittedName>
</protein>
<feature type="transmembrane region" description="Helical" evidence="2">
    <location>
        <begin position="6"/>
        <end position="23"/>
    </location>
</feature>
<evidence type="ECO:0000313" key="4">
    <source>
        <dbReference type="EMBL" id="NGN84836.1"/>
    </source>
</evidence>
<keyword evidence="2" id="KW-0472">Membrane</keyword>
<evidence type="ECO:0000259" key="3">
    <source>
        <dbReference type="Pfam" id="PF01478"/>
    </source>
</evidence>
<proteinExistence type="inferred from homology"/>